<dbReference type="InterPro" id="IPR012337">
    <property type="entry name" value="RNaseH-like_sf"/>
</dbReference>
<proteinExistence type="predicted"/>
<evidence type="ECO:0000313" key="1">
    <source>
        <dbReference type="EMBL" id="KRM77286.1"/>
    </source>
</evidence>
<dbReference type="Proteomes" id="UP000051845">
    <property type="component" value="Unassembled WGS sequence"/>
</dbReference>
<reference evidence="1 2" key="1">
    <citation type="journal article" date="2015" name="Genome Announc.">
        <title>Expanding the biotechnology potential of lactobacilli through comparative genomics of 213 strains and associated genera.</title>
        <authorList>
            <person name="Sun Z."/>
            <person name="Harris H.M."/>
            <person name="McCann A."/>
            <person name="Guo C."/>
            <person name="Argimon S."/>
            <person name="Zhang W."/>
            <person name="Yang X."/>
            <person name="Jeffery I.B."/>
            <person name="Cooney J.C."/>
            <person name="Kagawa T.F."/>
            <person name="Liu W."/>
            <person name="Song Y."/>
            <person name="Salvetti E."/>
            <person name="Wrobel A."/>
            <person name="Rasinkangas P."/>
            <person name="Parkhill J."/>
            <person name="Rea M.C."/>
            <person name="O'Sullivan O."/>
            <person name="Ritari J."/>
            <person name="Douillard F.P."/>
            <person name="Paul Ross R."/>
            <person name="Yang R."/>
            <person name="Briner A.E."/>
            <person name="Felis G.E."/>
            <person name="de Vos W.M."/>
            <person name="Barrangou R."/>
            <person name="Klaenhammer T.R."/>
            <person name="Caufield P.W."/>
            <person name="Cui Y."/>
            <person name="Zhang H."/>
            <person name="O'Toole P.W."/>
        </authorList>
    </citation>
    <scope>NUCLEOTIDE SEQUENCE [LARGE SCALE GENOMIC DNA]</scope>
    <source>
        <strain evidence="1 2">DSM 20515</strain>
    </source>
</reference>
<sequence>MTFNKNQLVAEPVDHYPSNYISLDLEFAYTKNQGKSFPLQVAAVYVRQGKVQPNRFNRFAYYDNMRPEDFVRGLEYANTTPKTYRKYGDIKDIARHFLTWWAQMSARNIGQAKTRVTDCVDLLPILGYSVRNDLIQFTHYFPDQICPNSLMKNEVHYYDVEQLVKDVIGKDSVPLQSLAALFSIEAGRPHTADSDALTCATAFEILKRRQQRPAHIKLSIQDASFLQQITEQSSDKIMTLMADALLTGR</sequence>
<dbReference type="AlphaFoldDB" id="A0A0R2BNC5"/>
<gene>
    <name evidence="1" type="ORF">FC82_GL000531</name>
</gene>
<dbReference type="SUPFAM" id="SSF53098">
    <property type="entry name" value="Ribonuclease H-like"/>
    <property type="match status" value="1"/>
</dbReference>
<accession>A0A0R2BNC5</accession>
<dbReference type="RefSeq" id="WP_056996210.1">
    <property type="nucleotide sequence ID" value="NZ_AYYR01000013.1"/>
</dbReference>
<protein>
    <recommendedName>
        <fullName evidence="3">Exonuclease domain-containing protein</fullName>
    </recommendedName>
</protein>
<organism evidence="1 2">
    <name type="scientific">Secundilactobacillus collinoides DSM 20515 = JCM 1123</name>
    <dbReference type="NCBI Taxonomy" id="1423733"/>
    <lineage>
        <taxon>Bacteria</taxon>
        <taxon>Bacillati</taxon>
        <taxon>Bacillota</taxon>
        <taxon>Bacilli</taxon>
        <taxon>Lactobacillales</taxon>
        <taxon>Lactobacillaceae</taxon>
        <taxon>Secundilactobacillus</taxon>
    </lineage>
</organism>
<evidence type="ECO:0008006" key="3">
    <source>
        <dbReference type="Google" id="ProtNLM"/>
    </source>
</evidence>
<dbReference type="GO" id="GO:0003676">
    <property type="term" value="F:nucleic acid binding"/>
    <property type="evidence" value="ECO:0007669"/>
    <property type="project" value="InterPro"/>
</dbReference>
<dbReference type="PATRIC" id="fig|1423733.4.peg.553"/>
<comment type="caution">
    <text evidence="1">The sequence shown here is derived from an EMBL/GenBank/DDBJ whole genome shotgun (WGS) entry which is preliminary data.</text>
</comment>
<dbReference type="EMBL" id="AYYR01000013">
    <property type="protein sequence ID" value="KRM77286.1"/>
    <property type="molecule type" value="Genomic_DNA"/>
</dbReference>
<dbReference type="InterPro" id="IPR036397">
    <property type="entry name" value="RNaseH_sf"/>
</dbReference>
<evidence type="ECO:0000313" key="2">
    <source>
        <dbReference type="Proteomes" id="UP000051845"/>
    </source>
</evidence>
<name>A0A0R2BNC5_SECCO</name>
<dbReference type="Gene3D" id="3.30.420.10">
    <property type="entry name" value="Ribonuclease H-like superfamily/Ribonuclease H"/>
    <property type="match status" value="1"/>
</dbReference>